<feature type="region of interest" description="Disordered" evidence="1">
    <location>
        <begin position="244"/>
        <end position="422"/>
    </location>
</feature>
<evidence type="ECO:0000259" key="2">
    <source>
        <dbReference type="PROSITE" id="PS50004"/>
    </source>
</evidence>
<evidence type="ECO:0000313" key="3">
    <source>
        <dbReference type="EMBL" id="KAF8641587.1"/>
    </source>
</evidence>
<dbReference type="InterPro" id="IPR044750">
    <property type="entry name" value="C2_SRC2/BAP"/>
</dbReference>
<dbReference type="GO" id="GO:0006952">
    <property type="term" value="P:defense response"/>
    <property type="evidence" value="ECO:0007669"/>
    <property type="project" value="InterPro"/>
</dbReference>
<proteinExistence type="predicted"/>
<name>A0A835DSK8_9POAL</name>
<feature type="compositionally biased region" description="Polar residues" evidence="1">
    <location>
        <begin position="379"/>
        <end position="394"/>
    </location>
</feature>
<feature type="compositionally biased region" description="Low complexity" evidence="1">
    <location>
        <begin position="397"/>
        <end position="412"/>
    </location>
</feature>
<dbReference type="Proteomes" id="UP000636709">
    <property type="component" value="Unassembled WGS sequence"/>
</dbReference>
<feature type="compositionally biased region" description="Low complexity" evidence="1">
    <location>
        <begin position="316"/>
        <end position="352"/>
    </location>
</feature>
<dbReference type="PANTHER" id="PTHR32246">
    <property type="entry name" value="INGRESSION PROTEIN FIC1"/>
    <property type="match status" value="1"/>
</dbReference>
<gene>
    <name evidence="3" type="ORF">HU200_067778</name>
</gene>
<dbReference type="CDD" id="cd04051">
    <property type="entry name" value="C2_SRC2_like"/>
    <property type="match status" value="1"/>
</dbReference>
<dbReference type="PROSITE" id="PS50004">
    <property type="entry name" value="C2"/>
    <property type="match status" value="1"/>
</dbReference>
<dbReference type="Pfam" id="PF00168">
    <property type="entry name" value="C2"/>
    <property type="match status" value="1"/>
</dbReference>
<feature type="compositionally biased region" description="Pro residues" evidence="1">
    <location>
        <begin position="353"/>
        <end position="365"/>
    </location>
</feature>
<dbReference type="OrthoDB" id="270970at2759"/>
<accession>A0A835DSK8</accession>
<sequence length="422" mass="44269">MAYRELELTLLSAHDLKSVNLLTRMNVYAVATISGDPLTQQCTAPDISGGRNPIWNATLRFAVPPTAEAAAGASLHVLLRAERVLGDRDVGEVIVPLADLLAAAPPGPQQQQQQPQVASYQVRKVHRWEPRGVLNVSYRLGPVVAPVAAASAPEKKPPPPVIMAYPVEVPASQPPFRPPADASYSPPPRRSGTKTMAAPAPAPAPAAARNGNGKSNGGGGLGRDGEGPTQVCVGPHTQIILNAGSNTASPRQNPDGARPNKQHVDDYYYSSAHSTMSSSPRKKEDRSRPNVLSQHHGTQEQVHYYQQASTRSREQPAASSFSSRSSSSSSSSAYPFAPSPHSSSAHSSAPSPYFSPHPNNTPSPRPLGNKPAVGDAFGSNKTIGHTNSSRSVSGNRAAAASSPLSSSSSLVANHHPGMVPSR</sequence>
<dbReference type="SUPFAM" id="SSF49562">
    <property type="entry name" value="C2 domain (Calcium/lipid-binding domain, CaLB)"/>
    <property type="match status" value="1"/>
</dbReference>
<comment type="caution">
    <text evidence="3">The sequence shown here is derived from an EMBL/GenBank/DDBJ whole genome shotgun (WGS) entry which is preliminary data.</text>
</comment>
<feature type="compositionally biased region" description="Low complexity" evidence="1">
    <location>
        <begin position="267"/>
        <end position="279"/>
    </location>
</feature>
<evidence type="ECO:0000256" key="1">
    <source>
        <dbReference type="SAM" id="MobiDB-lite"/>
    </source>
</evidence>
<dbReference type="PANTHER" id="PTHR32246:SF170">
    <property type="entry name" value="PROTEIN SRC2-LIKE PROTEIN"/>
    <property type="match status" value="1"/>
</dbReference>
<organism evidence="3 4">
    <name type="scientific">Digitaria exilis</name>
    <dbReference type="NCBI Taxonomy" id="1010633"/>
    <lineage>
        <taxon>Eukaryota</taxon>
        <taxon>Viridiplantae</taxon>
        <taxon>Streptophyta</taxon>
        <taxon>Embryophyta</taxon>
        <taxon>Tracheophyta</taxon>
        <taxon>Spermatophyta</taxon>
        <taxon>Magnoliopsida</taxon>
        <taxon>Liliopsida</taxon>
        <taxon>Poales</taxon>
        <taxon>Poaceae</taxon>
        <taxon>PACMAD clade</taxon>
        <taxon>Panicoideae</taxon>
        <taxon>Panicodae</taxon>
        <taxon>Paniceae</taxon>
        <taxon>Anthephorinae</taxon>
        <taxon>Digitaria</taxon>
    </lineage>
</organism>
<reference evidence="3" key="1">
    <citation type="submission" date="2020-07" db="EMBL/GenBank/DDBJ databases">
        <title>Genome sequence and genetic diversity analysis of an under-domesticated orphan crop, white fonio (Digitaria exilis).</title>
        <authorList>
            <person name="Bennetzen J.L."/>
            <person name="Chen S."/>
            <person name="Ma X."/>
            <person name="Wang X."/>
            <person name="Yssel A.E.J."/>
            <person name="Chaluvadi S.R."/>
            <person name="Johnson M."/>
            <person name="Gangashetty P."/>
            <person name="Hamidou F."/>
            <person name="Sanogo M.D."/>
            <person name="Zwaenepoel A."/>
            <person name="Wallace J."/>
            <person name="Van De Peer Y."/>
            <person name="Van Deynze A."/>
        </authorList>
    </citation>
    <scope>NUCLEOTIDE SEQUENCE</scope>
    <source>
        <tissue evidence="3">Leaves</tissue>
    </source>
</reference>
<feature type="region of interest" description="Disordered" evidence="1">
    <location>
        <begin position="173"/>
        <end position="232"/>
    </location>
</feature>
<keyword evidence="4" id="KW-1185">Reference proteome</keyword>
<feature type="domain" description="C2" evidence="2">
    <location>
        <begin position="1"/>
        <end position="111"/>
    </location>
</feature>
<evidence type="ECO:0000313" key="4">
    <source>
        <dbReference type="Proteomes" id="UP000636709"/>
    </source>
</evidence>
<dbReference type="InterPro" id="IPR000008">
    <property type="entry name" value="C2_dom"/>
</dbReference>
<dbReference type="SMART" id="SM00239">
    <property type="entry name" value="C2"/>
    <property type="match status" value="1"/>
</dbReference>
<feature type="compositionally biased region" description="Polar residues" evidence="1">
    <location>
        <begin position="290"/>
        <end position="310"/>
    </location>
</feature>
<dbReference type="Gene3D" id="2.60.40.150">
    <property type="entry name" value="C2 domain"/>
    <property type="match status" value="1"/>
</dbReference>
<protein>
    <recommendedName>
        <fullName evidence="2">C2 domain-containing protein</fullName>
    </recommendedName>
</protein>
<dbReference type="AlphaFoldDB" id="A0A835DSK8"/>
<dbReference type="InterPro" id="IPR035892">
    <property type="entry name" value="C2_domain_sf"/>
</dbReference>
<dbReference type="EMBL" id="JACEFO010003314">
    <property type="protein sequence ID" value="KAF8641587.1"/>
    <property type="molecule type" value="Genomic_DNA"/>
</dbReference>